<dbReference type="EMBL" id="JBFTWV010000062">
    <property type="protein sequence ID" value="KAL2793077.1"/>
    <property type="molecule type" value="Genomic_DNA"/>
</dbReference>
<accession>A0ABR4G238</accession>
<protein>
    <recommendedName>
        <fullName evidence="4">C6 transcription factor</fullName>
    </recommendedName>
</protein>
<dbReference type="InterPro" id="IPR053187">
    <property type="entry name" value="Notoamide_regulator"/>
</dbReference>
<dbReference type="PANTHER" id="PTHR47256:SF1">
    <property type="entry name" value="ZN(II)2CYS6 TRANSCRIPTION FACTOR (EUROFUNG)"/>
    <property type="match status" value="1"/>
</dbReference>
<dbReference type="CDD" id="cd12148">
    <property type="entry name" value="fungal_TF_MHR"/>
    <property type="match status" value="1"/>
</dbReference>
<dbReference type="Proteomes" id="UP001610563">
    <property type="component" value="Unassembled WGS sequence"/>
</dbReference>
<proteinExistence type="predicted"/>
<evidence type="ECO:0008006" key="4">
    <source>
        <dbReference type="Google" id="ProtNLM"/>
    </source>
</evidence>
<gene>
    <name evidence="2" type="ORF">BJX66DRAFT_326264</name>
</gene>
<evidence type="ECO:0000313" key="2">
    <source>
        <dbReference type="EMBL" id="KAL2793077.1"/>
    </source>
</evidence>
<evidence type="ECO:0000256" key="1">
    <source>
        <dbReference type="SAM" id="MobiDB-lite"/>
    </source>
</evidence>
<sequence length="554" mass="60868">MTSRPLRPILPTPSRNPPQPPNTARYRATKASVACTACRTRRCVGGISCDYCRRTSVACVVDVESDGRKKGALEARLHALRRDHTLLLGLVRTLAENDGETGRILNVIQSNASLDEIRDLLEHRRPPGGEAGDEGVAYNGPLCRVPAQPWTSLTDDSDYVSHLISLYFTWGHPVHTWIERDLFLRDMEAGSIECSFCSPFLVNAILAVACAHLDPSTAGELPVGSILPDGPAFSNEAKRLLDQDQGRISLTNFQGRCDLYVSLWARGKHMAGWQYLVEITSCVTQLVAQRNAASAKTDAKSQELVRASETAINGVSSLLPVTFPAMHQSLMLPKPTYRPHQGIWGSDEGLWYPYPTAVGPMPEHADRMVNASVELQLILWEISKAILAESGSFTPATANGYLRRLHNWAGNLPQSILRYHSAIISVRNAVDDDDYTSNTNSHHLPFNPKALALSSARATCSLLERFASQPWPAKYMPVTFVRYADLALSALLGDLGNPESYTRFAATFGVFYTLVPRVRVAAQMLQRVRDCAARAGIVLPELTTGRDQQAPVAQ</sequence>
<comment type="caution">
    <text evidence="2">The sequence shown here is derived from an EMBL/GenBank/DDBJ whole genome shotgun (WGS) entry which is preliminary data.</text>
</comment>
<dbReference type="PANTHER" id="PTHR47256">
    <property type="entry name" value="ZN(II)2CYS6 TRANSCRIPTION FACTOR (EUROFUNG)-RELATED"/>
    <property type="match status" value="1"/>
</dbReference>
<reference evidence="2 3" key="1">
    <citation type="submission" date="2024-07" db="EMBL/GenBank/DDBJ databases">
        <title>Section-level genome sequencing and comparative genomics of Aspergillus sections Usti and Cavernicolus.</title>
        <authorList>
            <consortium name="Lawrence Berkeley National Laboratory"/>
            <person name="Nybo J.L."/>
            <person name="Vesth T.C."/>
            <person name="Theobald S."/>
            <person name="Frisvad J.C."/>
            <person name="Larsen T.O."/>
            <person name="Kjaerboelling I."/>
            <person name="Rothschild-Mancinelli K."/>
            <person name="Lyhne E.K."/>
            <person name="Kogle M.E."/>
            <person name="Barry K."/>
            <person name="Clum A."/>
            <person name="Na H."/>
            <person name="Ledsgaard L."/>
            <person name="Lin J."/>
            <person name="Lipzen A."/>
            <person name="Kuo A."/>
            <person name="Riley R."/>
            <person name="Mondo S."/>
            <person name="Labutti K."/>
            <person name="Haridas S."/>
            <person name="Pangalinan J."/>
            <person name="Salamov A.A."/>
            <person name="Simmons B.A."/>
            <person name="Magnuson J.K."/>
            <person name="Chen J."/>
            <person name="Drula E."/>
            <person name="Henrissat B."/>
            <person name="Wiebenga A."/>
            <person name="Lubbers R.J."/>
            <person name="Gomes A.C."/>
            <person name="Makela M.R."/>
            <person name="Stajich J."/>
            <person name="Grigoriev I.V."/>
            <person name="Mortensen U.H."/>
            <person name="De Vries R.P."/>
            <person name="Baker S.E."/>
            <person name="Andersen M.R."/>
        </authorList>
    </citation>
    <scope>NUCLEOTIDE SEQUENCE [LARGE SCALE GENOMIC DNA]</scope>
    <source>
        <strain evidence="2 3">CBS 209.92</strain>
    </source>
</reference>
<feature type="compositionally biased region" description="Pro residues" evidence="1">
    <location>
        <begin position="8"/>
        <end position="21"/>
    </location>
</feature>
<evidence type="ECO:0000313" key="3">
    <source>
        <dbReference type="Proteomes" id="UP001610563"/>
    </source>
</evidence>
<name>A0ABR4G238_9EURO</name>
<organism evidence="2 3">
    <name type="scientific">Aspergillus keveii</name>
    <dbReference type="NCBI Taxonomy" id="714993"/>
    <lineage>
        <taxon>Eukaryota</taxon>
        <taxon>Fungi</taxon>
        <taxon>Dikarya</taxon>
        <taxon>Ascomycota</taxon>
        <taxon>Pezizomycotina</taxon>
        <taxon>Eurotiomycetes</taxon>
        <taxon>Eurotiomycetidae</taxon>
        <taxon>Eurotiales</taxon>
        <taxon>Aspergillaceae</taxon>
        <taxon>Aspergillus</taxon>
        <taxon>Aspergillus subgen. Nidulantes</taxon>
    </lineage>
</organism>
<feature type="region of interest" description="Disordered" evidence="1">
    <location>
        <begin position="1"/>
        <end position="25"/>
    </location>
</feature>
<keyword evidence="3" id="KW-1185">Reference proteome</keyword>